<protein>
    <submittedName>
        <fullName evidence="2">HD domain-containing protein</fullName>
    </submittedName>
</protein>
<dbReference type="CDD" id="cd00077">
    <property type="entry name" value="HDc"/>
    <property type="match status" value="1"/>
</dbReference>
<dbReference type="Proteomes" id="UP000280698">
    <property type="component" value="Unassembled WGS sequence"/>
</dbReference>
<dbReference type="InterPro" id="IPR003607">
    <property type="entry name" value="HD/PDEase_dom"/>
</dbReference>
<dbReference type="Gene3D" id="1.10.3210.10">
    <property type="entry name" value="Hypothetical protein af1432"/>
    <property type="match status" value="1"/>
</dbReference>
<reference evidence="2 3" key="1">
    <citation type="submission" date="2018-11" db="EMBL/GenBank/DDBJ databases">
        <title>Micromonospora sp. PPF5-17, a new actinomycetes isolated from a hot spring soil.</title>
        <authorList>
            <person name="Thawai C."/>
        </authorList>
    </citation>
    <scope>NUCLEOTIDE SEQUENCE [LARGE SCALE GENOMIC DNA]</scope>
    <source>
        <strain evidence="2 3">PPF5-17</strain>
    </source>
</reference>
<sequence length="195" mass="21794">MANFVDVAREIARRKLEAPLPRRWSHVRAVAAKAHAVSGAVAPEDRDVLVASAWLHDVGYSPDLVDTGFHSLDGGRWLRRERFDDRIAGLVAHHSCAWLEAEERGLYDVLVSEFPREDSPVADALCFSDMTTGPDGQNFEVLDRLAEIRSRYGPDHLVTRFIVRAEPEMVSAVRRTEARLAGSTPQPMYGSRRSS</sequence>
<evidence type="ECO:0000313" key="2">
    <source>
        <dbReference type="EMBL" id="RNM01878.1"/>
    </source>
</evidence>
<comment type="caution">
    <text evidence="2">The sequence shown here is derived from an EMBL/GenBank/DDBJ whole genome shotgun (WGS) entry which is preliminary data.</text>
</comment>
<gene>
    <name evidence="2" type="ORF">EFE23_00420</name>
</gene>
<evidence type="ECO:0000313" key="3">
    <source>
        <dbReference type="Proteomes" id="UP000280698"/>
    </source>
</evidence>
<dbReference type="InterPro" id="IPR006674">
    <property type="entry name" value="HD_domain"/>
</dbReference>
<keyword evidence="3" id="KW-1185">Reference proteome</keyword>
<organism evidence="2 3">
    <name type="scientific">Micromonospora solifontis</name>
    <dbReference type="NCBI Taxonomy" id="2487138"/>
    <lineage>
        <taxon>Bacteria</taxon>
        <taxon>Bacillati</taxon>
        <taxon>Actinomycetota</taxon>
        <taxon>Actinomycetes</taxon>
        <taxon>Micromonosporales</taxon>
        <taxon>Micromonosporaceae</taxon>
        <taxon>Micromonospora</taxon>
    </lineage>
</organism>
<proteinExistence type="predicted"/>
<dbReference type="SUPFAM" id="SSF109604">
    <property type="entry name" value="HD-domain/PDEase-like"/>
    <property type="match status" value="1"/>
</dbReference>
<feature type="domain" description="HD" evidence="1">
    <location>
        <begin position="23"/>
        <end position="110"/>
    </location>
</feature>
<dbReference type="RefSeq" id="WP_123238828.1">
    <property type="nucleotide sequence ID" value="NZ_JAAHBY010000001.1"/>
</dbReference>
<dbReference type="Pfam" id="PF01966">
    <property type="entry name" value="HD"/>
    <property type="match status" value="1"/>
</dbReference>
<name>A0ABX9WMI6_9ACTN</name>
<accession>A0ABX9WMI6</accession>
<evidence type="ECO:0000259" key="1">
    <source>
        <dbReference type="Pfam" id="PF01966"/>
    </source>
</evidence>
<dbReference type="EMBL" id="RJLN01000001">
    <property type="protein sequence ID" value="RNM01878.1"/>
    <property type="molecule type" value="Genomic_DNA"/>
</dbReference>